<gene>
    <name evidence="3" type="ORF">ACFQ5G_12400</name>
</gene>
<dbReference type="SUPFAM" id="SSF49785">
    <property type="entry name" value="Galactose-binding domain-like"/>
    <property type="match status" value="1"/>
</dbReference>
<feature type="domain" description="Ricin B lectin" evidence="2">
    <location>
        <begin position="143"/>
        <end position="212"/>
    </location>
</feature>
<organism evidence="3 4">
    <name type="scientific">Actinoplanes sichuanensis</name>
    <dbReference type="NCBI Taxonomy" id="512349"/>
    <lineage>
        <taxon>Bacteria</taxon>
        <taxon>Bacillati</taxon>
        <taxon>Actinomycetota</taxon>
        <taxon>Actinomycetes</taxon>
        <taxon>Micromonosporales</taxon>
        <taxon>Micromonosporaceae</taxon>
        <taxon>Actinoplanes</taxon>
    </lineage>
</organism>
<dbReference type="Pfam" id="PF00754">
    <property type="entry name" value="F5_F8_type_C"/>
    <property type="match status" value="1"/>
</dbReference>
<comment type="caution">
    <text evidence="3">The sequence shown here is derived from an EMBL/GenBank/DDBJ whole genome shotgun (WGS) entry which is preliminary data.</text>
</comment>
<dbReference type="InterPro" id="IPR000421">
    <property type="entry name" value="FA58C"/>
</dbReference>
<reference evidence="4" key="1">
    <citation type="journal article" date="2019" name="Int. J. Syst. Evol. Microbiol.">
        <title>The Global Catalogue of Microorganisms (GCM) 10K type strain sequencing project: providing services to taxonomists for standard genome sequencing and annotation.</title>
        <authorList>
            <consortium name="The Broad Institute Genomics Platform"/>
            <consortium name="The Broad Institute Genome Sequencing Center for Infectious Disease"/>
            <person name="Wu L."/>
            <person name="Ma J."/>
        </authorList>
    </citation>
    <scope>NUCLEOTIDE SEQUENCE [LARGE SCALE GENOMIC DNA]</scope>
    <source>
        <strain evidence="4">CCM 7526</strain>
    </source>
</reference>
<dbReference type="RefSeq" id="WP_317786572.1">
    <property type="nucleotide sequence ID" value="NZ_AP028461.1"/>
</dbReference>
<feature type="domain" description="Ricin B lectin" evidence="2">
    <location>
        <begin position="221"/>
        <end position="276"/>
    </location>
</feature>
<dbReference type="InterPro" id="IPR035992">
    <property type="entry name" value="Ricin_B-like_lectins"/>
</dbReference>
<feature type="domain" description="F5/8 type C" evidence="1">
    <location>
        <begin position="19"/>
        <end position="120"/>
    </location>
</feature>
<proteinExistence type="predicted"/>
<dbReference type="Gene3D" id="2.60.120.260">
    <property type="entry name" value="Galactose-binding domain-like"/>
    <property type="match status" value="1"/>
</dbReference>
<dbReference type="Proteomes" id="UP001597183">
    <property type="component" value="Unassembled WGS sequence"/>
</dbReference>
<dbReference type="InterPro" id="IPR000772">
    <property type="entry name" value="Ricin_B_lectin"/>
</dbReference>
<dbReference type="Pfam" id="PF14200">
    <property type="entry name" value="RicinB_lectin_2"/>
    <property type="match status" value="2"/>
</dbReference>
<evidence type="ECO:0000259" key="2">
    <source>
        <dbReference type="Pfam" id="PF14200"/>
    </source>
</evidence>
<evidence type="ECO:0000259" key="1">
    <source>
        <dbReference type="Pfam" id="PF00754"/>
    </source>
</evidence>
<dbReference type="Gene3D" id="2.80.10.50">
    <property type="match status" value="1"/>
</dbReference>
<dbReference type="InterPro" id="IPR008979">
    <property type="entry name" value="Galactose-bd-like_sf"/>
</dbReference>
<dbReference type="PROSITE" id="PS50231">
    <property type="entry name" value="RICIN_B_LECTIN"/>
    <property type="match status" value="1"/>
</dbReference>
<accession>A0ABW4A626</accession>
<dbReference type="SUPFAM" id="SSF50370">
    <property type="entry name" value="Ricin B-like lectins"/>
    <property type="match status" value="1"/>
</dbReference>
<protein>
    <submittedName>
        <fullName evidence="3">RICIN domain-containing protein</fullName>
    </submittedName>
</protein>
<keyword evidence="4" id="KW-1185">Reference proteome</keyword>
<name>A0ABW4A626_9ACTN</name>
<sequence length="280" mass="29616">MVVITIAPNNTCGTSRNRDYETCWSTWGLPLPHTLTVDLGGIWSSVSTLEYLPKQWNRRYLTDGDITSYTISTSADGVTFTEAVSGTWAPDRTTKIAEWPARTAGFVRLEVHAGTGGYANVSGLHIGGRRTAPRRVAPPAPAGGTYRLVARHSGKVAVGSGADVVQGSWTGAAAQTWQILAAVDGYCKIRNVTTGSLIQVAGLSRSNGGNVALGPDEELPQQQWAVTPLGDGYHILINRLSGLALNVAGAGTGDGADIDQWAYNAVTQQQWQLVAEPSAV</sequence>
<dbReference type="CDD" id="cd00161">
    <property type="entry name" value="beta-trefoil_Ricin-like"/>
    <property type="match status" value="1"/>
</dbReference>
<dbReference type="EMBL" id="JBHTMK010000016">
    <property type="protein sequence ID" value="MFD1366146.1"/>
    <property type="molecule type" value="Genomic_DNA"/>
</dbReference>
<evidence type="ECO:0000313" key="3">
    <source>
        <dbReference type="EMBL" id="MFD1366146.1"/>
    </source>
</evidence>
<evidence type="ECO:0000313" key="4">
    <source>
        <dbReference type="Proteomes" id="UP001597183"/>
    </source>
</evidence>